<proteinExistence type="predicted"/>
<dbReference type="SUPFAM" id="SSF54975">
    <property type="entry name" value="Acylphosphatase/BLUF domain-like"/>
    <property type="match status" value="1"/>
</dbReference>
<reference evidence="2 3" key="1">
    <citation type="submission" date="2018-10" db="EMBL/GenBank/DDBJ databases">
        <title>Genomic Encyclopedia of Type Strains, Phase IV (KMG-IV): sequencing the most valuable type-strain genomes for metagenomic binning, comparative biology and taxonomic classification.</title>
        <authorList>
            <person name="Goeker M."/>
        </authorList>
    </citation>
    <scope>NUCLEOTIDE SEQUENCE [LARGE SCALE GENOMIC DNA]</scope>
    <source>
        <strain evidence="2 3">DSM 22008</strain>
    </source>
</reference>
<dbReference type="Gene3D" id="3.30.70.100">
    <property type="match status" value="1"/>
</dbReference>
<sequence>MIHQVMHSGNIKTGKSTVINRDYIRLIISDTKQQGFTGLTLYLDGSFLTLYEGDIHTLELARQRYTNSSLYSNITTMFSRQIEKRAFSTYRLGLGRLDTSESIESLNGCFHLTAETLDDVIPSSIPNEFKILARTFARVNQIMAV</sequence>
<evidence type="ECO:0000259" key="1">
    <source>
        <dbReference type="PROSITE" id="PS50925"/>
    </source>
</evidence>
<feature type="domain" description="BLUF" evidence="1">
    <location>
        <begin position="2"/>
        <end position="93"/>
    </location>
</feature>
<dbReference type="RefSeq" id="WP_121099513.1">
    <property type="nucleotide sequence ID" value="NZ_RBII01000001.1"/>
</dbReference>
<organism evidence="2 3">
    <name type="scientific">Litorimonas taeanensis</name>
    <dbReference type="NCBI Taxonomy" id="568099"/>
    <lineage>
        <taxon>Bacteria</taxon>
        <taxon>Pseudomonadati</taxon>
        <taxon>Pseudomonadota</taxon>
        <taxon>Alphaproteobacteria</taxon>
        <taxon>Maricaulales</taxon>
        <taxon>Robiginitomaculaceae</taxon>
    </lineage>
</organism>
<dbReference type="OrthoDB" id="196105at2"/>
<accession>A0A420WL71</accession>
<dbReference type="GO" id="GO:0071949">
    <property type="term" value="F:FAD binding"/>
    <property type="evidence" value="ECO:0007669"/>
    <property type="project" value="InterPro"/>
</dbReference>
<dbReference type="EMBL" id="RBII01000001">
    <property type="protein sequence ID" value="RKQ71773.1"/>
    <property type="molecule type" value="Genomic_DNA"/>
</dbReference>
<gene>
    <name evidence="2" type="ORF">DES40_1103</name>
</gene>
<keyword evidence="3" id="KW-1185">Reference proteome</keyword>
<protein>
    <recommendedName>
        <fullName evidence="1">BLUF domain-containing protein</fullName>
    </recommendedName>
</protein>
<evidence type="ECO:0000313" key="2">
    <source>
        <dbReference type="EMBL" id="RKQ71773.1"/>
    </source>
</evidence>
<dbReference type="Proteomes" id="UP000282211">
    <property type="component" value="Unassembled WGS sequence"/>
</dbReference>
<name>A0A420WL71_9PROT</name>
<comment type="caution">
    <text evidence="2">The sequence shown here is derived from an EMBL/GenBank/DDBJ whole genome shotgun (WGS) entry which is preliminary data.</text>
</comment>
<evidence type="ECO:0000313" key="3">
    <source>
        <dbReference type="Proteomes" id="UP000282211"/>
    </source>
</evidence>
<dbReference type="InParanoid" id="A0A420WL71"/>
<dbReference type="PROSITE" id="PS50925">
    <property type="entry name" value="BLUF"/>
    <property type="match status" value="1"/>
</dbReference>
<dbReference type="InterPro" id="IPR007024">
    <property type="entry name" value="BLUF_domain"/>
</dbReference>
<dbReference type="GO" id="GO:0009882">
    <property type="term" value="F:blue light photoreceptor activity"/>
    <property type="evidence" value="ECO:0007669"/>
    <property type="project" value="InterPro"/>
</dbReference>
<dbReference type="InterPro" id="IPR036046">
    <property type="entry name" value="Acylphosphatase-like_dom_sf"/>
</dbReference>
<dbReference type="AlphaFoldDB" id="A0A420WL71"/>